<protein>
    <submittedName>
        <fullName evidence="1">Uncharacterized protein</fullName>
    </submittedName>
</protein>
<evidence type="ECO:0000313" key="1">
    <source>
        <dbReference type="EMBL" id="QIZ72763.1"/>
    </source>
</evidence>
<dbReference type="AlphaFoldDB" id="A0A6H1U406"/>
<organism evidence="1 2">
    <name type="scientific">Oxynema aestuarii AP17</name>
    <dbReference type="NCBI Taxonomy" id="2064643"/>
    <lineage>
        <taxon>Bacteria</taxon>
        <taxon>Bacillati</taxon>
        <taxon>Cyanobacteriota</taxon>
        <taxon>Cyanophyceae</taxon>
        <taxon>Oscillatoriophycideae</taxon>
        <taxon>Oscillatoriales</taxon>
        <taxon>Oscillatoriaceae</taxon>
        <taxon>Oxynema</taxon>
        <taxon>Oxynema aestuarii</taxon>
    </lineage>
</organism>
<reference evidence="1 2" key="1">
    <citation type="submission" date="2020-04" db="EMBL/GenBank/DDBJ databases">
        <authorList>
            <person name="Basu S."/>
            <person name="Maruthanayagam V."/>
            <person name="Chakraborty S."/>
            <person name="Pramanik A."/>
            <person name="Mukherjee J."/>
            <person name="Brink B."/>
        </authorList>
    </citation>
    <scope>NUCLEOTIDE SEQUENCE [LARGE SCALE GENOMIC DNA]</scope>
    <source>
        <strain evidence="1 2">AP17</strain>
    </source>
</reference>
<dbReference type="EMBL" id="CP051167">
    <property type="protein sequence ID" value="QIZ72763.1"/>
    <property type="molecule type" value="Genomic_DNA"/>
</dbReference>
<evidence type="ECO:0000313" key="2">
    <source>
        <dbReference type="Proteomes" id="UP000500857"/>
    </source>
</evidence>
<gene>
    <name evidence="1" type="ORF">HCG48_20985</name>
</gene>
<proteinExistence type="predicted"/>
<dbReference type="Proteomes" id="UP000500857">
    <property type="component" value="Chromosome"/>
</dbReference>
<dbReference type="KEGG" id="oxy:HCG48_20985"/>
<dbReference type="RefSeq" id="WP_168570910.1">
    <property type="nucleotide sequence ID" value="NZ_CP051167.1"/>
</dbReference>
<sequence length="65" mass="7407">MLVILMDDRVLPSRQVCQTCLLADRTGQPRWRPGQLCCGHAIRKSGERQAECYQCEMGFTVAHIE</sequence>
<accession>A0A6H1U406</accession>
<keyword evidence="2" id="KW-1185">Reference proteome</keyword>
<name>A0A6H1U406_9CYAN</name>